<dbReference type="OrthoDB" id="9804315at2"/>
<gene>
    <name evidence="10" type="ORF">FS935_03105</name>
</gene>
<keyword evidence="4 7" id="KW-0554">One-carbon metabolism</keyword>
<feature type="domain" description="DHFR" evidence="9">
    <location>
        <begin position="1"/>
        <end position="160"/>
    </location>
</feature>
<dbReference type="InterPro" id="IPR024072">
    <property type="entry name" value="DHFR-like_dom_sf"/>
</dbReference>
<evidence type="ECO:0000259" key="9">
    <source>
        <dbReference type="PROSITE" id="PS51330"/>
    </source>
</evidence>
<sequence>MISLIVAMDENRLIGKDNQLPWHIPQDLAYFKRMTMNHKIVMGRKTYESIGRPLPGRENIILTRNRSYKMDACKVLHSIEELLELSKNTDENIFVIGGAEIFKEILPYSDRLYMTHIHHNFEGDTFFPQLKDTDWETVSVESGIKDMKNPYEFDFVVYQKINK</sequence>
<evidence type="ECO:0000256" key="6">
    <source>
        <dbReference type="ARBA" id="ARBA00023002"/>
    </source>
</evidence>
<evidence type="ECO:0000256" key="4">
    <source>
        <dbReference type="ARBA" id="ARBA00022563"/>
    </source>
</evidence>
<dbReference type="RefSeq" id="WP_146946055.1">
    <property type="nucleotide sequence ID" value="NZ_VOQF01000001.1"/>
</dbReference>
<organism evidence="10 11">
    <name type="scientific">Metabacillus litoralis</name>
    <dbReference type="NCBI Taxonomy" id="152268"/>
    <lineage>
        <taxon>Bacteria</taxon>
        <taxon>Bacillati</taxon>
        <taxon>Bacillota</taxon>
        <taxon>Bacilli</taxon>
        <taxon>Bacillales</taxon>
        <taxon>Bacillaceae</taxon>
        <taxon>Metabacillus</taxon>
    </lineage>
</organism>
<dbReference type="InterPro" id="IPR001796">
    <property type="entry name" value="DHFR_dom"/>
</dbReference>
<dbReference type="GO" id="GO:0046452">
    <property type="term" value="P:dihydrofolate metabolic process"/>
    <property type="evidence" value="ECO:0007669"/>
    <property type="project" value="TreeGrafter"/>
</dbReference>
<dbReference type="FunFam" id="3.40.430.10:FF:000009">
    <property type="entry name" value="Dihydrofolate reductase"/>
    <property type="match status" value="1"/>
</dbReference>
<evidence type="ECO:0000256" key="5">
    <source>
        <dbReference type="ARBA" id="ARBA00022857"/>
    </source>
</evidence>
<comment type="catalytic activity">
    <reaction evidence="7">
        <text>(6S)-5,6,7,8-tetrahydrofolate + NADP(+) = 7,8-dihydrofolate + NADPH + H(+)</text>
        <dbReference type="Rhea" id="RHEA:15009"/>
        <dbReference type="ChEBI" id="CHEBI:15378"/>
        <dbReference type="ChEBI" id="CHEBI:57451"/>
        <dbReference type="ChEBI" id="CHEBI:57453"/>
        <dbReference type="ChEBI" id="CHEBI:57783"/>
        <dbReference type="ChEBI" id="CHEBI:58349"/>
        <dbReference type="EC" id="1.5.1.3"/>
    </reaction>
</comment>
<accession>A0A5C6W5F8</accession>
<dbReference type="GO" id="GO:0046654">
    <property type="term" value="P:tetrahydrofolate biosynthetic process"/>
    <property type="evidence" value="ECO:0007669"/>
    <property type="project" value="UniProtKB-UniPathway"/>
</dbReference>
<dbReference type="AlphaFoldDB" id="A0A5C6W5F8"/>
<dbReference type="UniPathway" id="UPA00077">
    <property type="reaction ID" value="UER00158"/>
</dbReference>
<keyword evidence="6 7" id="KW-0560">Oxidoreductase</keyword>
<dbReference type="PROSITE" id="PS51330">
    <property type="entry name" value="DHFR_2"/>
    <property type="match status" value="1"/>
</dbReference>
<evidence type="ECO:0000313" key="10">
    <source>
        <dbReference type="EMBL" id="TXC93196.1"/>
    </source>
</evidence>
<evidence type="ECO:0000256" key="3">
    <source>
        <dbReference type="ARBA" id="ARBA00012856"/>
    </source>
</evidence>
<dbReference type="PANTHER" id="PTHR48069">
    <property type="entry name" value="DIHYDROFOLATE REDUCTASE"/>
    <property type="match status" value="1"/>
</dbReference>
<dbReference type="Pfam" id="PF00186">
    <property type="entry name" value="DHFR_1"/>
    <property type="match status" value="1"/>
</dbReference>
<dbReference type="Gene3D" id="3.40.430.10">
    <property type="entry name" value="Dihydrofolate Reductase, subunit A"/>
    <property type="match status" value="1"/>
</dbReference>
<reference evidence="10 11" key="1">
    <citation type="journal article" date="2005" name="Int. J. Syst. Evol. Microbiol.">
        <title>Bacillus litoralis sp. nov., isolated from a tidal flat of the Yellow Sea in Korea.</title>
        <authorList>
            <person name="Yoon J.H."/>
            <person name="Oh T.K."/>
        </authorList>
    </citation>
    <scope>NUCLEOTIDE SEQUENCE [LARGE SCALE GENOMIC DNA]</scope>
    <source>
        <strain evidence="10 11">SW-211</strain>
    </source>
</reference>
<dbReference type="EMBL" id="VOQF01000001">
    <property type="protein sequence ID" value="TXC93196.1"/>
    <property type="molecule type" value="Genomic_DNA"/>
</dbReference>
<dbReference type="GO" id="GO:0004146">
    <property type="term" value="F:dihydrofolate reductase activity"/>
    <property type="evidence" value="ECO:0007669"/>
    <property type="project" value="UniProtKB-EC"/>
</dbReference>
<evidence type="ECO:0000256" key="2">
    <source>
        <dbReference type="ARBA" id="ARBA00009539"/>
    </source>
</evidence>
<comment type="caution">
    <text evidence="10">The sequence shown here is derived from an EMBL/GenBank/DDBJ whole genome shotgun (WGS) entry which is preliminary data.</text>
</comment>
<comment type="similarity">
    <text evidence="2 7 8">Belongs to the dihydrofolate reductase family.</text>
</comment>
<protein>
    <recommendedName>
        <fullName evidence="3 7">Dihydrofolate reductase</fullName>
        <ecNumber evidence="3 7">1.5.1.3</ecNumber>
    </recommendedName>
</protein>
<evidence type="ECO:0000256" key="7">
    <source>
        <dbReference type="PIRNR" id="PIRNR000194"/>
    </source>
</evidence>
<proteinExistence type="inferred from homology"/>
<dbReference type="InterPro" id="IPR017925">
    <property type="entry name" value="DHFR_CS"/>
</dbReference>
<dbReference type="PRINTS" id="PR00070">
    <property type="entry name" value="DHFR"/>
</dbReference>
<dbReference type="PIRSF" id="PIRSF000194">
    <property type="entry name" value="DHFR"/>
    <property type="match status" value="1"/>
</dbReference>
<keyword evidence="11" id="KW-1185">Reference proteome</keyword>
<dbReference type="EC" id="1.5.1.3" evidence="3 7"/>
<comment type="function">
    <text evidence="7">Key enzyme in folate metabolism. Catalyzes an essential reaction for de novo glycine and purine synthesis, and for DNA precursor synthesis.</text>
</comment>
<dbReference type="SUPFAM" id="SSF53597">
    <property type="entry name" value="Dihydrofolate reductase-like"/>
    <property type="match status" value="1"/>
</dbReference>
<comment type="pathway">
    <text evidence="1 7">Cofactor biosynthesis; tetrahydrofolate biosynthesis; 5,6,7,8-tetrahydrofolate from 7,8-dihydrofolate: step 1/1.</text>
</comment>
<name>A0A5C6W5F8_9BACI</name>
<evidence type="ECO:0000256" key="1">
    <source>
        <dbReference type="ARBA" id="ARBA00004903"/>
    </source>
</evidence>
<dbReference type="GO" id="GO:0050661">
    <property type="term" value="F:NADP binding"/>
    <property type="evidence" value="ECO:0007669"/>
    <property type="project" value="InterPro"/>
</dbReference>
<dbReference type="PANTHER" id="PTHR48069:SF3">
    <property type="entry name" value="DIHYDROFOLATE REDUCTASE"/>
    <property type="match status" value="1"/>
</dbReference>
<dbReference type="Proteomes" id="UP000321363">
    <property type="component" value="Unassembled WGS sequence"/>
</dbReference>
<dbReference type="CDD" id="cd00209">
    <property type="entry name" value="DHFR"/>
    <property type="match status" value="1"/>
</dbReference>
<evidence type="ECO:0000256" key="8">
    <source>
        <dbReference type="RuleBase" id="RU004474"/>
    </source>
</evidence>
<dbReference type="InterPro" id="IPR012259">
    <property type="entry name" value="DHFR"/>
</dbReference>
<dbReference type="PROSITE" id="PS00075">
    <property type="entry name" value="DHFR_1"/>
    <property type="match status" value="1"/>
</dbReference>
<evidence type="ECO:0000313" key="11">
    <source>
        <dbReference type="Proteomes" id="UP000321363"/>
    </source>
</evidence>
<dbReference type="GO" id="GO:0006730">
    <property type="term" value="P:one-carbon metabolic process"/>
    <property type="evidence" value="ECO:0007669"/>
    <property type="project" value="UniProtKB-KW"/>
</dbReference>
<dbReference type="GO" id="GO:0005829">
    <property type="term" value="C:cytosol"/>
    <property type="evidence" value="ECO:0007669"/>
    <property type="project" value="TreeGrafter"/>
</dbReference>
<keyword evidence="5 7" id="KW-0521">NADP</keyword>
<dbReference type="GO" id="GO:0046655">
    <property type="term" value="P:folic acid metabolic process"/>
    <property type="evidence" value="ECO:0007669"/>
    <property type="project" value="TreeGrafter"/>
</dbReference>